<reference evidence="2" key="2">
    <citation type="submission" date="2020-09" db="EMBL/GenBank/DDBJ databases">
        <authorList>
            <person name="Sun Q."/>
            <person name="Kim S."/>
        </authorList>
    </citation>
    <scope>NUCLEOTIDE SEQUENCE</scope>
    <source>
        <strain evidence="2">KCTC 32422</strain>
    </source>
</reference>
<evidence type="ECO:0000259" key="1">
    <source>
        <dbReference type="PROSITE" id="PS50146"/>
    </source>
</evidence>
<protein>
    <recommendedName>
        <fullName evidence="1">DAGKc domain-containing protein</fullName>
    </recommendedName>
</protein>
<dbReference type="InterPro" id="IPR001206">
    <property type="entry name" value="Diacylglycerol_kinase_cat_dom"/>
</dbReference>
<dbReference type="PROSITE" id="PS50146">
    <property type="entry name" value="DAGK"/>
    <property type="match status" value="1"/>
</dbReference>
<accession>A0A918RSP8</accession>
<dbReference type="AlphaFoldDB" id="A0A918RSP8"/>
<dbReference type="Proteomes" id="UP000634139">
    <property type="component" value="Unassembled WGS sequence"/>
</dbReference>
<dbReference type="InterPro" id="IPR016064">
    <property type="entry name" value="NAD/diacylglycerol_kinase_sf"/>
</dbReference>
<keyword evidence="3" id="KW-1185">Reference proteome</keyword>
<comment type="caution">
    <text evidence="2">The sequence shown here is derived from an EMBL/GenBank/DDBJ whole genome shotgun (WGS) entry which is preliminary data.</text>
</comment>
<proteinExistence type="predicted"/>
<evidence type="ECO:0000313" key="2">
    <source>
        <dbReference type="EMBL" id="GHA08372.1"/>
    </source>
</evidence>
<dbReference type="Gene3D" id="3.40.50.10330">
    <property type="entry name" value="Probable inorganic polyphosphate/atp-NAD kinase, domain 1"/>
    <property type="match status" value="1"/>
</dbReference>
<sequence length="282" mass="30263">MRIALVYNPGMAPRRLQRIAALVRVLETRGHGVSHHDSLTFDAPHDCPEAELLCIAGGDGSARLVIGNQRDLAALPPVAIYPVGTINLLARELDYPADPMQFATRIEADRPLLHSPLVRLNGAPVLACASAGVDAQTVAGVSEALKARVGRIAYGAALIGLLWRWPRTPLRIVADGQTFTAEAAFVLRGRFYAGPWTLDPAAHLAHPRLRVLALPRCRRRDLIALGLYAVTGSRRAHPSWQVVECETLEITSTAPVPVQADGDAAGHLPATVTLSDTGVRYA</sequence>
<dbReference type="SUPFAM" id="SSF111331">
    <property type="entry name" value="NAD kinase/diacylglycerol kinase-like"/>
    <property type="match status" value="1"/>
</dbReference>
<reference evidence="2" key="1">
    <citation type="journal article" date="2014" name="Int. J. Syst. Evol. Microbiol.">
        <title>Complete genome sequence of Corynebacterium casei LMG S-19264T (=DSM 44701T), isolated from a smear-ripened cheese.</title>
        <authorList>
            <consortium name="US DOE Joint Genome Institute (JGI-PGF)"/>
            <person name="Walter F."/>
            <person name="Albersmeier A."/>
            <person name="Kalinowski J."/>
            <person name="Ruckert C."/>
        </authorList>
    </citation>
    <scope>NUCLEOTIDE SEQUENCE</scope>
    <source>
        <strain evidence="2">KCTC 32422</strain>
    </source>
</reference>
<dbReference type="RefSeq" id="WP_189543220.1">
    <property type="nucleotide sequence ID" value="NZ_BMZD01000014.1"/>
</dbReference>
<dbReference type="InterPro" id="IPR045540">
    <property type="entry name" value="YegS/DAGK_C"/>
</dbReference>
<dbReference type="Pfam" id="PF00781">
    <property type="entry name" value="DAGK_cat"/>
    <property type="match status" value="1"/>
</dbReference>
<name>A0A918RSP8_9SPHN</name>
<dbReference type="EMBL" id="BMZD01000014">
    <property type="protein sequence ID" value="GHA08372.1"/>
    <property type="molecule type" value="Genomic_DNA"/>
</dbReference>
<feature type="domain" description="DAGKc" evidence="1">
    <location>
        <begin position="1"/>
        <end position="124"/>
    </location>
</feature>
<dbReference type="InterPro" id="IPR017438">
    <property type="entry name" value="ATP-NAD_kinase_N"/>
</dbReference>
<organism evidence="2 3">
    <name type="scientific">Novosphingobium arvoryzae</name>
    <dbReference type="NCBI Taxonomy" id="1256514"/>
    <lineage>
        <taxon>Bacteria</taxon>
        <taxon>Pseudomonadati</taxon>
        <taxon>Pseudomonadota</taxon>
        <taxon>Alphaproteobacteria</taxon>
        <taxon>Sphingomonadales</taxon>
        <taxon>Sphingomonadaceae</taxon>
        <taxon>Novosphingobium</taxon>
    </lineage>
</organism>
<evidence type="ECO:0000313" key="3">
    <source>
        <dbReference type="Proteomes" id="UP000634139"/>
    </source>
</evidence>
<dbReference type="Gene3D" id="2.60.200.40">
    <property type="match status" value="1"/>
</dbReference>
<gene>
    <name evidence="2" type="ORF">GCM10011617_31110</name>
</gene>
<dbReference type="Pfam" id="PF19279">
    <property type="entry name" value="YegS_C"/>
    <property type="match status" value="1"/>
</dbReference>
<dbReference type="GO" id="GO:0016301">
    <property type="term" value="F:kinase activity"/>
    <property type="evidence" value="ECO:0007669"/>
    <property type="project" value="InterPro"/>
</dbReference>